<accession>A0A0H3NN78</accession>
<dbReference type="GeneID" id="31410370"/>
<evidence type="ECO:0000313" key="1">
    <source>
        <dbReference type="EMBL" id="CBY25822.1"/>
    </source>
</evidence>
<gene>
    <name evidence="1" type="ordered locus">Y11_23591</name>
</gene>
<proteinExistence type="predicted"/>
<reference evidence="1 2" key="1">
    <citation type="journal article" date="2011" name="J. Bacteriol.">
        <title>Complete genome sequence of Yersinia enterocolitica subsp. palearctica serogroup O:3.</title>
        <authorList>
            <person name="Batzilla J."/>
            <person name="Hoper D."/>
            <person name="Antonenka U."/>
            <person name="Heesemann J."/>
            <person name="Rakin A."/>
        </authorList>
    </citation>
    <scope>NUCLEOTIDE SEQUENCE [LARGE SCALE GENOMIC DNA]</scope>
    <source>
        <strain evidence="2">DSM 13030 / CIP 106945 / Y11</strain>
    </source>
</reference>
<dbReference type="Proteomes" id="UP000008084">
    <property type="component" value="Chromosome"/>
</dbReference>
<dbReference type="RefSeq" id="WP_005157177.1">
    <property type="nucleotide sequence ID" value="NC_017564.1"/>
</dbReference>
<name>A0A0H3NN78_YERE1</name>
<dbReference type="KEGG" id="yey:Y11_23591"/>
<dbReference type="AlphaFoldDB" id="A0A0H3NN78"/>
<organism evidence="1 2">
    <name type="scientific">Yersinia enterocolitica subsp. palearctica serotype O:3 (strain DSM 13030 / CIP 106945 / Y11)</name>
    <dbReference type="NCBI Taxonomy" id="930944"/>
    <lineage>
        <taxon>Bacteria</taxon>
        <taxon>Pseudomonadati</taxon>
        <taxon>Pseudomonadota</taxon>
        <taxon>Gammaproteobacteria</taxon>
        <taxon>Enterobacterales</taxon>
        <taxon>Yersiniaceae</taxon>
        <taxon>Yersinia</taxon>
    </lineage>
</organism>
<dbReference type="HOGENOM" id="CLU_038680_1_0_6"/>
<dbReference type="PATRIC" id="fig|930944.6.peg.2342"/>
<dbReference type="EMBL" id="FR729477">
    <property type="protein sequence ID" value="CBY25822.1"/>
    <property type="molecule type" value="Genomic_DNA"/>
</dbReference>
<evidence type="ECO:0000313" key="2">
    <source>
        <dbReference type="Proteomes" id="UP000008084"/>
    </source>
</evidence>
<sequence>MVAQISSIGFPVPRVVSNVITGAKQSPATFQPSTRVTLSDASDEINAIYNIGAQKLRTSTTSSNSQLAYLMSANLHQSVSVSFQGLGKALLLQLKDDPNDFSSAVASPVDVQVSGDNDKAAAVALGIVTQSGVKVSVSLSRQQDGIVAQIQTSHGDLDENEVLAISGLADAFQAALDGLSAQPPVVNIDGLTQFDNTILKSVDLNTDVRQGNDSLQSLNYQSDNVSRGLSYKDSSVSFQLNTDLSHPEVLGTYGQQIRALSAYEQQLDSASFRGRGDKAQMDMFKTTFRAMNSHYGSNEIDSSQKTIFMSESDKARTYQSGLADFSASFQQAETSPNLLKKDEKDTFAYNFSQTTEESSNSRGELSQRVQNTKSHLQASYHEALDPTVPLSLGMLVQSQSYTYHQINDEISSQTVLDFRKGFLATVASSKTTHNMELVKKYVSGRLVDENRTPYDNEKTHQLQLKQFSF</sequence>
<protein>
    <submittedName>
        <fullName evidence="1">Uncharacterized protein</fullName>
    </submittedName>
</protein>